<gene>
    <name evidence="2" type="ORF">M436DRAFT_13954</name>
</gene>
<evidence type="ECO:0000313" key="2">
    <source>
        <dbReference type="EMBL" id="KEQ77423.1"/>
    </source>
</evidence>
<dbReference type="GO" id="GO:0005634">
    <property type="term" value="C:nucleus"/>
    <property type="evidence" value="ECO:0007669"/>
    <property type="project" value="TreeGrafter"/>
</dbReference>
<name>A0A074WW47_9PEZI</name>
<feature type="domain" description="Putative zinc-finger" evidence="1">
    <location>
        <begin position="20"/>
        <end position="40"/>
    </location>
</feature>
<dbReference type="Pfam" id="PF10650">
    <property type="entry name" value="zf-C3H1"/>
    <property type="match status" value="1"/>
</dbReference>
<dbReference type="OrthoDB" id="1922977at2759"/>
<dbReference type="EMBL" id="KL584702">
    <property type="protein sequence ID" value="KEQ77423.1"/>
    <property type="molecule type" value="Genomic_DNA"/>
</dbReference>
<proteinExistence type="predicted"/>
<dbReference type="InterPro" id="IPR019607">
    <property type="entry name" value="Putative_zinc-finger_domain"/>
</dbReference>
<organism evidence="2 3">
    <name type="scientific">Aureobasidium namibiae CBS 147.97</name>
    <dbReference type="NCBI Taxonomy" id="1043004"/>
    <lineage>
        <taxon>Eukaryota</taxon>
        <taxon>Fungi</taxon>
        <taxon>Dikarya</taxon>
        <taxon>Ascomycota</taxon>
        <taxon>Pezizomycotina</taxon>
        <taxon>Dothideomycetes</taxon>
        <taxon>Dothideomycetidae</taxon>
        <taxon>Dothideales</taxon>
        <taxon>Saccotheciaceae</taxon>
        <taxon>Aureobasidium</taxon>
    </lineage>
</organism>
<sequence length="109" mass="12226">VPSGYRSLTYSHQIDPNKELCRFEVASGVCNDSSCEYQHFSDMAVSDDTLLLQMGMSGNPGKDAEYRQGLRDILQQMRDDGNLETEAVATRVAQHRRDFLKDPSNILGL</sequence>
<dbReference type="AlphaFoldDB" id="A0A074WW47"/>
<reference evidence="2 3" key="1">
    <citation type="journal article" date="2014" name="BMC Genomics">
        <title>Genome sequencing of four Aureobasidium pullulans varieties: biotechnological potential, stress tolerance, and description of new species.</title>
        <authorList>
            <person name="Gostin Ar C."/>
            <person name="Ohm R.A."/>
            <person name="Kogej T."/>
            <person name="Sonjak S."/>
            <person name="Turk M."/>
            <person name="Zajc J."/>
            <person name="Zalar P."/>
            <person name="Grube M."/>
            <person name="Sun H."/>
            <person name="Han J."/>
            <person name="Sharma A."/>
            <person name="Chiniquy J."/>
            <person name="Ngan C.Y."/>
            <person name="Lipzen A."/>
            <person name="Barry K."/>
            <person name="Grigoriev I.V."/>
            <person name="Gunde-Cimerman N."/>
        </authorList>
    </citation>
    <scope>NUCLEOTIDE SEQUENCE [LARGE SCALE GENOMIC DNA]</scope>
    <source>
        <strain evidence="2 3">CBS 147.97</strain>
    </source>
</reference>
<dbReference type="GO" id="GO:0000178">
    <property type="term" value="C:exosome (RNase complex)"/>
    <property type="evidence" value="ECO:0007669"/>
    <property type="project" value="TreeGrafter"/>
</dbReference>
<feature type="non-terminal residue" evidence="2">
    <location>
        <position position="109"/>
    </location>
</feature>
<evidence type="ECO:0000313" key="3">
    <source>
        <dbReference type="Proteomes" id="UP000027730"/>
    </source>
</evidence>
<dbReference type="GeneID" id="25407799"/>
<protein>
    <recommendedName>
        <fullName evidence="1">Putative zinc-finger domain-containing protein</fullName>
    </recommendedName>
</protein>
<keyword evidence="3" id="KW-1185">Reference proteome</keyword>
<dbReference type="InterPro" id="IPR039278">
    <property type="entry name" value="Red1"/>
</dbReference>
<evidence type="ECO:0000259" key="1">
    <source>
        <dbReference type="Pfam" id="PF10650"/>
    </source>
</evidence>
<feature type="non-terminal residue" evidence="2">
    <location>
        <position position="1"/>
    </location>
</feature>
<accession>A0A074WW47</accession>
<dbReference type="Proteomes" id="UP000027730">
    <property type="component" value="Unassembled WGS sequence"/>
</dbReference>
<dbReference type="PANTHER" id="PTHR21563">
    <property type="entry name" value="ZINC FINGER C3H1 DOMAIN-CONTAINING PROTEIN"/>
    <property type="match status" value="1"/>
</dbReference>
<dbReference type="STRING" id="1043004.A0A074WW47"/>
<dbReference type="PANTHER" id="PTHR21563:SF3">
    <property type="entry name" value="ZINC FINGER C3H1 DOMAIN-CONTAINING PROTEIN"/>
    <property type="match status" value="1"/>
</dbReference>
<dbReference type="RefSeq" id="XP_013431492.1">
    <property type="nucleotide sequence ID" value="XM_013576038.1"/>
</dbReference>
<dbReference type="HOGENOM" id="CLU_2190105_0_0_1"/>